<keyword evidence="3 5" id="KW-1133">Transmembrane helix</keyword>
<dbReference type="SUPFAM" id="SSF56784">
    <property type="entry name" value="HAD-like"/>
    <property type="match status" value="1"/>
</dbReference>
<evidence type="ECO:0000313" key="7">
    <source>
        <dbReference type="EMBL" id="QKU33678.1"/>
    </source>
</evidence>
<sequence>MDLEFGKINLQKSNNKINRLQYGIYLVPILTTYKYFKNYENIYFLVLSIFQLLTLGIFPREWSPTGPFSTAIPLMFCVAIEIFTAMYKWISIWIKDNIENKKIFKYVDESKLFIDIKNQDIYPGYILYLVKDEIVPVDGILISTLSDDYGKINLALLTGESNMHYISKPIRNFTLNDCIGSELHLEEVTSRENVSGYIKTIKQKICITKNNFIPAGAIIKSDGVYIWVTACGKDKLNKMAKQSNKPNSRIDRFVGDYMMKTSVFLLVVLVFLISVIKTFASTNPSVIVFILYCLQNWILFNGIIPFSVKIFLLIARNIEANYCKANTVTVNDSSQIDDFGKIKKIICDKTGTVTKNELEFTKFVDAKHNNIIDLALFSSESQYLPDKVYECLGLCIHQDDEDFSTIEDKIIRTGFLSLGAQCIENDKHIVLNYNEKEKKYQYIQSNDLDFTFDRKMSSKIVVTNDGEYFIYTKGSLDAIYNKLSIQCKDNLKKAEHIISHKYPELRLLALAYKQLSKEEILYLEELREHSFLEYNLNFLGIVGIKDIIQLKVETTVEVLDNYGINCSLCTGDRKITAIAVAQEVNIAKKEDIVEYNEFVQASNIVNKTLIFSGEQVKNIDFNDNLKNCICSCKNFIGYHMSPIDKRKVVNVLEQFDVRTLSIGDGFNDFGMFDMTSISVAIKGNNFVENYADYSVKQFSDLQNLFDLSIESYHKNANLINFTFLRCSTVIFAIVVHCLMNYHKTYESPFNGFVIQAFNFAWTFFGLIYLVLQNNNQYVHHKNKNFQSSRLLLNTCYKCTSVWNIMGIMNGVVIVLLCYYYKIYLGEYFNDVLALFVIISLNIKLLFMAKIELNALISVFLGIINFLVYLLFTQKLFGVLHTIFNLPNNFYYIMFLQLITVMMV</sequence>
<evidence type="ECO:0000256" key="1">
    <source>
        <dbReference type="ARBA" id="ARBA00004370"/>
    </source>
</evidence>
<dbReference type="RefSeq" id="YP_010780286.1">
    <property type="nucleotide sequence ID" value="NC_075038.1"/>
</dbReference>
<dbReference type="InterPro" id="IPR023214">
    <property type="entry name" value="HAD_sf"/>
</dbReference>
<dbReference type="Gene3D" id="2.70.150.10">
    <property type="entry name" value="Calcium-transporting ATPase, cytoplasmic transduction domain A"/>
    <property type="match status" value="1"/>
</dbReference>
<feature type="transmembrane region" description="Helical" evidence="5">
    <location>
        <begin position="853"/>
        <end position="871"/>
    </location>
</feature>
<feature type="transmembrane region" description="Helical" evidence="5">
    <location>
        <begin position="718"/>
        <end position="741"/>
    </location>
</feature>
<reference evidence="7" key="2">
    <citation type="journal article" date="2018" name="Nat. Commun.">
        <title>Tailed giant Tupanvirus possesses the most complete translational apparatus of the known virosphere.</title>
        <authorList>
            <person name="Abrahao J."/>
            <person name="Silva L."/>
            <person name="Silva L.S."/>
            <person name="Khalil J.Y.B."/>
            <person name="Rodrigues R."/>
            <person name="Arantes T."/>
            <person name="Assis F."/>
            <person name="Boratto P."/>
            <person name="Andrade M."/>
            <person name="Kroon E.G."/>
            <person name="Ribeiro B."/>
            <person name="Bergier I."/>
            <person name="Seligmann H."/>
            <person name="Ghigo E."/>
            <person name="Colson P."/>
            <person name="Levasseur A."/>
            <person name="Kroemer G."/>
            <person name="Raoult D."/>
            <person name="La Scola B."/>
        </authorList>
    </citation>
    <scope>NUCLEOTIDE SEQUENCE [LARGE SCALE GENOMIC DNA]</scope>
    <source>
        <strain evidence="7">Deep ocean</strain>
    </source>
</reference>
<dbReference type="KEGG" id="vg:80516977"/>
<dbReference type="SFLD" id="SFLDS00003">
    <property type="entry name" value="Haloacid_Dehalogenase"/>
    <property type="match status" value="1"/>
</dbReference>
<evidence type="ECO:0000256" key="2">
    <source>
        <dbReference type="ARBA" id="ARBA00022692"/>
    </source>
</evidence>
<dbReference type="PRINTS" id="PR00119">
    <property type="entry name" value="CATATPASE"/>
</dbReference>
<dbReference type="PROSITE" id="PS00154">
    <property type="entry name" value="ATPASE_E1_E2"/>
    <property type="match status" value="1"/>
</dbReference>
<dbReference type="InterPro" id="IPR059000">
    <property type="entry name" value="ATPase_P-type_domA"/>
</dbReference>
<dbReference type="InterPro" id="IPR008250">
    <property type="entry name" value="ATPase_P-typ_transduc_dom_A_sf"/>
</dbReference>
<feature type="transmembrane region" description="Helical" evidence="5">
    <location>
        <begin position="753"/>
        <end position="771"/>
    </location>
</feature>
<feature type="domain" description="P-type ATPase A" evidence="6">
    <location>
        <begin position="114"/>
        <end position="235"/>
    </location>
</feature>
<dbReference type="Pfam" id="PF00122">
    <property type="entry name" value="E1-E2_ATPase"/>
    <property type="match status" value="1"/>
</dbReference>
<feature type="transmembrane region" description="Helical" evidence="5">
    <location>
        <begin position="827"/>
        <end position="846"/>
    </location>
</feature>
<dbReference type="GO" id="GO:0000166">
    <property type="term" value="F:nucleotide binding"/>
    <property type="evidence" value="ECO:0007669"/>
    <property type="project" value="InterPro"/>
</dbReference>
<comment type="subcellular location">
    <subcellularLocation>
        <location evidence="1">Membrane</location>
    </subcellularLocation>
</comment>
<feature type="transmembrane region" description="Helical" evidence="5">
    <location>
        <begin position="801"/>
        <end position="821"/>
    </location>
</feature>
<dbReference type="InterPro" id="IPR023299">
    <property type="entry name" value="ATPase_P-typ_cyto_dom_N"/>
</dbReference>
<dbReference type="InterPro" id="IPR044492">
    <property type="entry name" value="P_typ_ATPase_HD_dom"/>
</dbReference>
<organism evidence="7">
    <name type="scientific">Tupanvirus deep ocean</name>
    <dbReference type="NCBI Taxonomy" id="2126984"/>
    <lineage>
        <taxon>Viruses</taxon>
        <taxon>Varidnaviria</taxon>
        <taxon>Bamfordvirae</taxon>
        <taxon>Nucleocytoviricota</taxon>
        <taxon>Megaviricetes</taxon>
        <taxon>Imitervirales</taxon>
        <taxon>Mimiviridae</taxon>
        <taxon>Megamimivirinae</taxon>
        <taxon>Tupanvirus</taxon>
        <taxon>Tupanvirus altamarinense</taxon>
    </lineage>
</organism>
<accession>A0A6N1NNK6</accession>
<dbReference type="Gene3D" id="3.40.50.1000">
    <property type="entry name" value="HAD superfamily/HAD-like"/>
    <property type="match status" value="1"/>
</dbReference>
<dbReference type="PANTHER" id="PTHR24092">
    <property type="entry name" value="PROBABLE PHOSPHOLIPID-TRANSPORTING ATPASE"/>
    <property type="match status" value="1"/>
</dbReference>
<dbReference type="GO" id="GO:0045332">
    <property type="term" value="P:phospholipid translocation"/>
    <property type="evidence" value="ECO:0007669"/>
    <property type="project" value="TreeGrafter"/>
</dbReference>
<evidence type="ECO:0000256" key="3">
    <source>
        <dbReference type="ARBA" id="ARBA00022989"/>
    </source>
</evidence>
<dbReference type="SUPFAM" id="SSF81653">
    <property type="entry name" value="Calcium ATPase, transduction domain A"/>
    <property type="match status" value="1"/>
</dbReference>
<dbReference type="Pfam" id="PF13246">
    <property type="entry name" value="Cation_ATPase"/>
    <property type="match status" value="1"/>
</dbReference>
<reference evidence="7" key="1">
    <citation type="submission" date="2017-06" db="EMBL/GenBank/DDBJ databases">
        <authorList>
            <person name="Assis F.L."/>
            <person name="Abrahao J.S."/>
            <person name="Silva L."/>
            <person name="Khalil J.B."/>
            <person name="Rodrigues R."/>
            <person name="Silva L.S."/>
            <person name="Boratto P."/>
            <person name="Andrade M."/>
            <person name="Kroon E.G."/>
            <person name="Ribeiro B."/>
            <person name="Bergier I."/>
            <person name="Seligmann H."/>
            <person name="Ghigo E."/>
            <person name="Colson P."/>
            <person name="Levasseur A."/>
            <person name="Raoult D."/>
            <person name="Scola B.L."/>
        </authorList>
    </citation>
    <scope>NUCLEOTIDE SEQUENCE</scope>
    <source>
        <strain evidence="7">Deep ocean</strain>
    </source>
</reference>
<dbReference type="GeneID" id="80516977"/>
<feature type="transmembrane region" description="Helical" evidence="5">
    <location>
        <begin position="262"/>
        <end position="280"/>
    </location>
</feature>
<feature type="transmembrane region" description="Helical" evidence="5">
    <location>
        <begin position="286"/>
        <end position="308"/>
    </location>
</feature>
<proteinExistence type="predicted"/>
<dbReference type="SFLD" id="SFLDG00002">
    <property type="entry name" value="C1.7:_P-type_atpase_like"/>
    <property type="match status" value="1"/>
</dbReference>
<dbReference type="GO" id="GO:0140326">
    <property type="term" value="F:ATPase-coupled intramembrane lipid transporter activity"/>
    <property type="evidence" value="ECO:0007669"/>
    <property type="project" value="TreeGrafter"/>
</dbReference>
<evidence type="ECO:0000256" key="5">
    <source>
        <dbReference type="SAM" id="Phobius"/>
    </source>
</evidence>
<name>A0A6N1NNK6_9VIRU</name>
<dbReference type="InterPro" id="IPR036412">
    <property type="entry name" value="HAD-like_sf"/>
</dbReference>
<feature type="transmembrane region" description="Helical" evidence="5">
    <location>
        <begin position="42"/>
        <end position="59"/>
    </location>
</feature>
<feature type="transmembrane region" description="Helical" evidence="5">
    <location>
        <begin position="71"/>
        <end position="94"/>
    </location>
</feature>
<dbReference type="SUPFAM" id="SSF81665">
    <property type="entry name" value="Calcium ATPase, transmembrane domain M"/>
    <property type="match status" value="1"/>
</dbReference>
<keyword evidence="2 5" id="KW-0812">Transmembrane</keyword>
<feature type="transmembrane region" description="Helical" evidence="5">
    <location>
        <begin position="877"/>
        <end position="898"/>
    </location>
</feature>
<keyword evidence="4 5" id="KW-0472">Membrane</keyword>
<dbReference type="Gene3D" id="3.40.1110.10">
    <property type="entry name" value="Calcium-transporting ATPase, cytoplasmic domain N"/>
    <property type="match status" value="1"/>
</dbReference>
<dbReference type="InterPro" id="IPR018303">
    <property type="entry name" value="ATPase_P-typ_P_site"/>
</dbReference>
<dbReference type="GO" id="GO:0005886">
    <property type="term" value="C:plasma membrane"/>
    <property type="evidence" value="ECO:0007669"/>
    <property type="project" value="TreeGrafter"/>
</dbReference>
<protein>
    <submittedName>
        <fullName evidence="7">Phospholipid-transporting P-type ATPase</fullName>
    </submittedName>
</protein>
<dbReference type="SFLD" id="SFLDF00027">
    <property type="entry name" value="p-type_atpase"/>
    <property type="match status" value="1"/>
</dbReference>
<evidence type="ECO:0000259" key="6">
    <source>
        <dbReference type="Pfam" id="PF00122"/>
    </source>
</evidence>
<evidence type="ECO:0000256" key="4">
    <source>
        <dbReference type="ARBA" id="ARBA00023136"/>
    </source>
</evidence>
<dbReference type="InterPro" id="IPR023298">
    <property type="entry name" value="ATPase_P-typ_TM_dom_sf"/>
</dbReference>
<dbReference type="EMBL" id="MF405918">
    <property type="protein sequence ID" value="QKU33678.1"/>
    <property type="molecule type" value="Genomic_DNA"/>
</dbReference>